<sequence>MALGSNLATNDTLNLFGLGCCGAIITSRTFSFVLDAKLRALKAVLKTWNKEVSGFIEARKGEALSQVVYWDEKEKGSALNLEESEARKEAREAYKNWVLRKEISWRQKSREVWLKEGDNNTRFFHRMSNAHSRRNWLSKMKVNGCCIDGLSFTGLDSSEIERLELPFSEKEVFATLSNLGKDKALGISMRGQICDVFECYFPCSCSKEGRCGRPDRSISLVGNLYVVLIANEAMDSRLKCHEGGVLCKLDIEKAYDHVTWKFLFAVLRKMGFGERWIKWRSLRQGDPLSPYLFVIAMEVFTCLLRRAISGGFLFGWRVRVRSGKGILISHLLFDDDTLVFIEASQDQMTYLS</sequence>
<feature type="domain" description="Reverse transcriptase" evidence="1">
    <location>
        <begin position="245"/>
        <end position="346"/>
    </location>
</feature>
<proteinExistence type="predicted"/>
<dbReference type="InterPro" id="IPR000477">
    <property type="entry name" value="RT_dom"/>
</dbReference>
<dbReference type="Pfam" id="PF00078">
    <property type="entry name" value="RVT_1"/>
    <property type="match status" value="1"/>
</dbReference>
<evidence type="ECO:0000259" key="1">
    <source>
        <dbReference type="Pfam" id="PF00078"/>
    </source>
</evidence>
<comment type="caution">
    <text evidence="2">The sequence shown here is derived from an EMBL/GenBank/DDBJ whole genome shotgun (WGS) entry which is preliminary data.</text>
</comment>
<reference evidence="2 3" key="1">
    <citation type="journal article" date="2018" name="PLoS Genet.">
        <title>Population sequencing reveals clonal diversity and ancestral inbreeding in the grapevine cultivar Chardonnay.</title>
        <authorList>
            <person name="Roach M.J."/>
            <person name="Johnson D.L."/>
            <person name="Bohlmann J."/>
            <person name="van Vuuren H.J."/>
            <person name="Jones S.J."/>
            <person name="Pretorius I.S."/>
            <person name="Schmidt S.A."/>
            <person name="Borneman A.R."/>
        </authorList>
    </citation>
    <scope>NUCLEOTIDE SEQUENCE [LARGE SCALE GENOMIC DNA]</scope>
    <source>
        <strain evidence="3">cv. Chardonnay</strain>
        <tissue evidence="2">Leaf</tissue>
    </source>
</reference>
<dbReference type="PANTHER" id="PTHR19446">
    <property type="entry name" value="REVERSE TRANSCRIPTASES"/>
    <property type="match status" value="1"/>
</dbReference>
<dbReference type="EMBL" id="QGNW01002315">
    <property type="protein sequence ID" value="RVW21077.1"/>
    <property type="molecule type" value="Genomic_DNA"/>
</dbReference>
<evidence type="ECO:0000313" key="2">
    <source>
        <dbReference type="EMBL" id="RVW21077.1"/>
    </source>
</evidence>
<protein>
    <recommendedName>
        <fullName evidence="1">Reverse transcriptase domain-containing protein</fullName>
    </recommendedName>
</protein>
<organism evidence="2 3">
    <name type="scientific">Vitis vinifera</name>
    <name type="common">Grape</name>
    <dbReference type="NCBI Taxonomy" id="29760"/>
    <lineage>
        <taxon>Eukaryota</taxon>
        <taxon>Viridiplantae</taxon>
        <taxon>Streptophyta</taxon>
        <taxon>Embryophyta</taxon>
        <taxon>Tracheophyta</taxon>
        <taxon>Spermatophyta</taxon>
        <taxon>Magnoliopsida</taxon>
        <taxon>eudicotyledons</taxon>
        <taxon>Gunneridae</taxon>
        <taxon>Pentapetalae</taxon>
        <taxon>rosids</taxon>
        <taxon>Vitales</taxon>
        <taxon>Vitaceae</taxon>
        <taxon>Viteae</taxon>
        <taxon>Vitis</taxon>
    </lineage>
</organism>
<accession>A0A438CCY9</accession>
<dbReference type="InterPro" id="IPR043502">
    <property type="entry name" value="DNA/RNA_pol_sf"/>
</dbReference>
<gene>
    <name evidence="2" type="ORF">CK203_106156</name>
</gene>
<dbReference type="Proteomes" id="UP000288805">
    <property type="component" value="Unassembled WGS sequence"/>
</dbReference>
<dbReference type="AlphaFoldDB" id="A0A438CCY9"/>
<dbReference type="SUPFAM" id="SSF56672">
    <property type="entry name" value="DNA/RNA polymerases"/>
    <property type="match status" value="1"/>
</dbReference>
<evidence type="ECO:0000313" key="3">
    <source>
        <dbReference type="Proteomes" id="UP000288805"/>
    </source>
</evidence>
<name>A0A438CCY9_VITVI</name>